<dbReference type="SMART" id="SM00448">
    <property type="entry name" value="REC"/>
    <property type="match status" value="1"/>
</dbReference>
<dbReference type="InterPro" id="IPR001789">
    <property type="entry name" value="Sig_transdc_resp-reg_receiver"/>
</dbReference>
<evidence type="ECO:0000313" key="11">
    <source>
        <dbReference type="Proteomes" id="UP001596310"/>
    </source>
</evidence>
<dbReference type="CDD" id="cd00383">
    <property type="entry name" value="trans_reg_C"/>
    <property type="match status" value="1"/>
</dbReference>
<name>A0ABW1UR90_9LACO</name>
<dbReference type="EMBL" id="JBHSSM010000020">
    <property type="protein sequence ID" value="MFC6315726.1"/>
    <property type="molecule type" value="Genomic_DNA"/>
</dbReference>
<dbReference type="PANTHER" id="PTHR48111:SF73">
    <property type="entry name" value="ALKALINE PHOSPHATASE SYNTHESIS TRANSCRIPTIONAL REGULATORY PROTEIN PHOP"/>
    <property type="match status" value="1"/>
</dbReference>
<keyword evidence="3" id="KW-0805">Transcription regulation</keyword>
<dbReference type="SUPFAM" id="SSF52172">
    <property type="entry name" value="CheY-like"/>
    <property type="match status" value="1"/>
</dbReference>
<dbReference type="PANTHER" id="PTHR48111">
    <property type="entry name" value="REGULATOR OF RPOS"/>
    <property type="match status" value="1"/>
</dbReference>
<gene>
    <name evidence="10" type="ORF">ACFQHW_09145</name>
</gene>
<evidence type="ECO:0000256" key="2">
    <source>
        <dbReference type="ARBA" id="ARBA00023012"/>
    </source>
</evidence>
<accession>A0ABW1UR90</accession>
<keyword evidence="1 6" id="KW-0597">Phosphoprotein</keyword>
<dbReference type="InterPro" id="IPR001867">
    <property type="entry name" value="OmpR/PhoB-type_DNA-bd"/>
</dbReference>
<protein>
    <submittedName>
        <fullName evidence="10">Response regulator transcription factor</fullName>
    </submittedName>
</protein>
<evidence type="ECO:0000256" key="6">
    <source>
        <dbReference type="PROSITE-ProRule" id="PRU00169"/>
    </source>
</evidence>
<evidence type="ECO:0000256" key="1">
    <source>
        <dbReference type="ARBA" id="ARBA00022553"/>
    </source>
</evidence>
<organism evidence="10 11">
    <name type="scientific">Lapidilactobacillus achengensis</name>
    <dbReference type="NCBI Taxonomy" id="2486000"/>
    <lineage>
        <taxon>Bacteria</taxon>
        <taxon>Bacillati</taxon>
        <taxon>Bacillota</taxon>
        <taxon>Bacilli</taxon>
        <taxon>Lactobacillales</taxon>
        <taxon>Lactobacillaceae</taxon>
        <taxon>Lapidilactobacillus</taxon>
    </lineage>
</organism>
<keyword evidence="4 7" id="KW-0238">DNA-binding</keyword>
<proteinExistence type="predicted"/>
<feature type="DNA-binding region" description="OmpR/PhoB-type" evidence="7">
    <location>
        <begin position="129"/>
        <end position="228"/>
    </location>
</feature>
<dbReference type="SUPFAM" id="SSF46894">
    <property type="entry name" value="C-terminal effector domain of the bipartite response regulators"/>
    <property type="match status" value="1"/>
</dbReference>
<evidence type="ECO:0000256" key="3">
    <source>
        <dbReference type="ARBA" id="ARBA00023015"/>
    </source>
</evidence>
<keyword evidence="2" id="KW-0902">Two-component regulatory system</keyword>
<dbReference type="Gene3D" id="6.10.250.690">
    <property type="match status" value="1"/>
</dbReference>
<dbReference type="Proteomes" id="UP001596310">
    <property type="component" value="Unassembled WGS sequence"/>
</dbReference>
<evidence type="ECO:0000259" key="9">
    <source>
        <dbReference type="PROSITE" id="PS51755"/>
    </source>
</evidence>
<dbReference type="Gene3D" id="1.10.10.10">
    <property type="entry name" value="Winged helix-like DNA-binding domain superfamily/Winged helix DNA-binding domain"/>
    <property type="match status" value="1"/>
</dbReference>
<evidence type="ECO:0000256" key="5">
    <source>
        <dbReference type="ARBA" id="ARBA00023163"/>
    </source>
</evidence>
<feature type="modified residue" description="4-aspartylphosphate" evidence="6">
    <location>
        <position position="52"/>
    </location>
</feature>
<keyword evidence="11" id="KW-1185">Reference proteome</keyword>
<dbReference type="PROSITE" id="PS51755">
    <property type="entry name" value="OMPR_PHOB"/>
    <property type="match status" value="1"/>
</dbReference>
<dbReference type="PROSITE" id="PS50110">
    <property type="entry name" value="RESPONSE_REGULATORY"/>
    <property type="match status" value="1"/>
</dbReference>
<dbReference type="InterPro" id="IPR016032">
    <property type="entry name" value="Sig_transdc_resp-reg_C-effctor"/>
</dbReference>
<reference evidence="11" key="1">
    <citation type="journal article" date="2019" name="Int. J. Syst. Evol. Microbiol.">
        <title>The Global Catalogue of Microorganisms (GCM) 10K type strain sequencing project: providing services to taxonomists for standard genome sequencing and annotation.</title>
        <authorList>
            <consortium name="The Broad Institute Genomics Platform"/>
            <consortium name="The Broad Institute Genome Sequencing Center for Infectious Disease"/>
            <person name="Wu L."/>
            <person name="Ma J."/>
        </authorList>
    </citation>
    <scope>NUCLEOTIDE SEQUENCE [LARGE SCALE GENOMIC DNA]</scope>
    <source>
        <strain evidence="11">CCM 8897</strain>
    </source>
</reference>
<dbReference type="RefSeq" id="WP_125600749.1">
    <property type="nucleotide sequence ID" value="NZ_JBHSSM010000020.1"/>
</dbReference>
<evidence type="ECO:0000259" key="8">
    <source>
        <dbReference type="PROSITE" id="PS50110"/>
    </source>
</evidence>
<dbReference type="InterPro" id="IPR036388">
    <property type="entry name" value="WH-like_DNA-bd_sf"/>
</dbReference>
<sequence>MVKILVVDDEVAIQQLISYNLEQVGYQVATAGDGASAYQLAVAEEFDCIVLDLMLPKMDGIEVTKRLRQAEVQTPIIMLTARHEEADKIIGLELGADDYMTKPFSPRELLARIKAIRRRVQVTTAPLTGDEVVFAETTWQTGESFVIRAGERLHLTRKEFELLTYLVQHRGKVISRQQIMTNVWQTHEAIMSRMVDMQISHLRDKIEPDPKHPTFLLTVRGFGYRLEVTKVEA</sequence>
<evidence type="ECO:0000256" key="4">
    <source>
        <dbReference type="ARBA" id="ARBA00023125"/>
    </source>
</evidence>
<comment type="caution">
    <text evidence="10">The sequence shown here is derived from an EMBL/GenBank/DDBJ whole genome shotgun (WGS) entry which is preliminary data.</text>
</comment>
<dbReference type="Gene3D" id="3.40.50.2300">
    <property type="match status" value="1"/>
</dbReference>
<dbReference type="InterPro" id="IPR011006">
    <property type="entry name" value="CheY-like_superfamily"/>
</dbReference>
<dbReference type="SMART" id="SM00862">
    <property type="entry name" value="Trans_reg_C"/>
    <property type="match status" value="1"/>
</dbReference>
<dbReference type="Pfam" id="PF00486">
    <property type="entry name" value="Trans_reg_C"/>
    <property type="match status" value="1"/>
</dbReference>
<evidence type="ECO:0000256" key="7">
    <source>
        <dbReference type="PROSITE-ProRule" id="PRU01091"/>
    </source>
</evidence>
<evidence type="ECO:0000313" key="10">
    <source>
        <dbReference type="EMBL" id="MFC6315726.1"/>
    </source>
</evidence>
<dbReference type="InterPro" id="IPR039420">
    <property type="entry name" value="WalR-like"/>
</dbReference>
<dbReference type="Pfam" id="PF00072">
    <property type="entry name" value="Response_reg"/>
    <property type="match status" value="1"/>
</dbReference>
<keyword evidence="5" id="KW-0804">Transcription</keyword>
<feature type="domain" description="Response regulatory" evidence="8">
    <location>
        <begin position="3"/>
        <end position="117"/>
    </location>
</feature>
<feature type="domain" description="OmpR/PhoB-type" evidence="9">
    <location>
        <begin position="129"/>
        <end position="228"/>
    </location>
</feature>